<dbReference type="PIRSF" id="PIRSF020736">
    <property type="entry name" value="MiaE"/>
    <property type="match status" value="1"/>
</dbReference>
<protein>
    <submittedName>
        <fullName evidence="1">tRNA-(Ms[2]io[6]A)-hydroxylase</fullName>
    </submittedName>
</protein>
<sequence>MRLHMEKKMVELLEPVQGFLHCSTPQAWLDEAAKPENTSMLLLDHLHCELKAAQSATFLIRRYAPESQLAGHVLSWLEPYEDFLYRGRGSGDFSQAAVPSKLGLKDRNHDPVVNELLSKMVLLIKEELHHFQQVWEIMEARDIEIVPLSAARYAAGLRRHMRTHEPAAFIDKLILGAYIEARSCERFAKLAPLLDTELERFYTSLLRSEARHYQDYLALADLLAEQAGTPLTSVQDRIQVLGEVEAELITADDDQFRFHSGKPLNHSQEIAIEGSATDLI</sequence>
<reference evidence="1 2" key="1">
    <citation type="journal article" date="2011" name="Front. Microbiol.">
        <title>Genomic signatures of strain selection and enhancement in Bacillus atrophaeus var. globigii, a historical biowarfare simulant.</title>
        <authorList>
            <person name="Gibbons H.S."/>
            <person name="Broomall S.M."/>
            <person name="McNew L.A."/>
            <person name="Daligault H."/>
            <person name="Chapman C."/>
            <person name="Bruce D."/>
            <person name="Karavis M."/>
            <person name="Krepps M."/>
            <person name="McGregor P.A."/>
            <person name="Hong C."/>
            <person name="Park K.H."/>
            <person name="Akmal A."/>
            <person name="Feldman A."/>
            <person name="Lin J.S."/>
            <person name="Chang W.E."/>
            <person name="Higgs B.W."/>
            <person name="Demirev P."/>
            <person name="Lindquist J."/>
            <person name="Liem A."/>
            <person name="Fochler E."/>
            <person name="Read T.D."/>
            <person name="Tapia R."/>
            <person name="Johnson S."/>
            <person name="Bishop-Lilly K.A."/>
            <person name="Detter C."/>
            <person name="Han C."/>
            <person name="Sozhamannan S."/>
            <person name="Rosenzweig C.N."/>
            <person name="Skowronski E.W."/>
        </authorList>
    </citation>
    <scope>NUCLEOTIDE SEQUENCE [LARGE SCALE GENOMIC DNA]</scope>
    <source>
        <strain evidence="1 2">MLST1</strain>
    </source>
</reference>
<evidence type="ECO:0000313" key="2">
    <source>
        <dbReference type="Proteomes" id="UP000288293"/>
    </source>
</evidence>
<organism evidence="1 2">
    <name type="scientific">Aliidiomarina minuta</name>
    <dbReference type="NCBI Taxonomy" id="880057"/>
    <lineage>
        <taxon>Bacteria</taxon>
        <taxon>Pseudomonadati</taxon>
        <taxon>Pseudomonadota</taxon>
        <taxon>Gammaproteobacteria</taxon>
        <taxon>Alteromonadales</taxon>
        <taxon>Idiomarinaceae</taxon>
        <taxon>Aliidiomarina</taxon>
    </lineage>
</organism>
<comment type="caution">
    <text evidence="1">The sequence shown here is derived from an EMBL/GenBank/DDBJ whole genome shotgun (WGS) entry which is preliminary data.</text>
</comment>
<dbReference type="Proteomes" id="UP000288293">
    <property type="component" value="Unassembled WGS sequence"/>
</dbReference>
<dbReference type="SUPFAM" id="SSF47240">
    <property type="entry name" value="Ferritin-like"/>
    <property type="match status" value="1"/>
</dbReference>
<dbReference type="EMBL" id="PIPL01000001">
    <property type="protein sequence ID" value="RUO25187.1"/>
    <property type="molecule type" value="Genomic_DNA"/>
</dbReference>
<name>A0A432W548_9GAMM</name>
<dbReference type="InterPro" id="IPR009078">
    <property type="entry name" value="Ferritin-like_SF"/>
</dbReference>
<dbReference type="InterPro" id="IPR010386">
    <property type="entry name" value="tRNA-Hydrxlase_MiaE"/>
</dbReference>
<dbReference type="GO" id="GO:0045301">
    <property type="term" value="F:tRNA 2-(methylsulfanyl)-N(6)-isopentenyladenosine(37) hydroxylase activity"/>
    <property type="evidence" value="ECO:0007669"/>
    <property type="project" value="InterPro"/>
</dbReference>
<dbReference type="Gene3D" id="1.20.1260.10">
    <property type="match status" value="1"/>
</dbReference>
<dbReference type="PANTHER" id="PTHR42637">
    <property type="entry name" value="TRNA-(MS[2]IO[6]A)-HYDROXYLASE"/>
    <property type="match status" value="1"/>
</dbReference>
<evidence type="ECO:0000313" key="1">
    <source>
        <dbReference type="EMBL" id="RUO25187.1"/>
    </source>
</evidence>
<proteinExistence type="predicted"/>
<dbReference type="AlphaFoldDB" id="A0A432W548"/>
<dbReference type="GO" id="GO:0006400">
    <property type="term" value="P:tRNA modification"/>
    <property type="evidence" value="ECO:0007669"/>
    <property type="project" value="InterPro"/>
</dbReference>
<dbReference type="InterPro" id="IPR012347">
    <property type="entry name" value="Ferritin-like"/>
</dbReference>
<dbReference type="NCBIfam" id="NF047790">
    <property type="entry name" value="tRNAmsioHdxaseMiaE"/>
    <property type="match status" value="1"/>
</dbReference>
<accession>A0A432W548</accession>
<gene>
    <name evidence="1" type="ORF">CWE09_00110</name>
</gene>
<dbReference type="OrthoDB" id="9802518at2"/>
<dbReference type="PANTHER" id="PTHR42637:SF1">
    <property type="entry name" value="TRNA 2-(METHYLSULFANYL)-N(6)-ISOPENTENYLADENOSINE(37) HYDROXYLASE"/>
    <property type="match status" value="1"/>
</dbReference>
<keyword evidence="2" id="KW-1185">Reference proteome</keyword>
<dbReference type="Pfam" id="PF06175">
    <property type="entry name" value="MiaE"/>
    <property type="match status" value="1"/>
</dbReference>